<dbReference type="PANTHER" id="PTHR47956">
    <property type="entry name" value="CYTOCHROME P450 71B11-RELATED"/>
    <property type="match status" value="1"/>
</dbReference>
<reference evidence="8" key="1">
    <citation type="journal article" date="2014" name="Nat. Commun.">
        <title>The emerging biofuel crop Camelina sativa retains a highly undifferentiated hexaploid genome structure.</title>
        <authorList>
            <person name="Kagale S."/>
            <person name="Koh C."/>
            <person name="Nixon J."/>
            <person name="Bollina V."/>
            <person name="Clarke W.E."/>
            <person name="Tuteja R."/>
            <person name="Spillane C."/>
            <person name="Robinson S.J."/>
            <person name="Links M.G."/>
            <person name="Clarke C."/>
            <person name="Higgins E.E."/>
            <person name="Huebert T."/>
            <person name="Sharpe A.G."/>
            <person name="Parkin I.A."/>
        </authorList>
    </citation>
    <scope>NUCLEOTIDE SEQUENCE [LARGE SCALE GENOMIC DNA]</scope>
    <source>
        <strain evidence="8">cv. DH55</strain>
    </source>
</reference>
<evidence type="ECO:0000256" key="6">
    <source>
        <dbReference type="ARBA" id="ARBA00023136"/>
    </source>
</evidence>
<name>A0ABM1RKB3_CAMSA</name>
<dbReference type="InterPro" id="IPR050193">
    <property type="entry name" value="Cytochrome_P450_71"/>
</dbReference>
<feature type="transmembrane region" description="Helical" evidence="7">
    <location>
        <begin position="29"/>
        <end position="49"/>
    </location>
</feature>
<dbReference type="RefSeq" id="XP_019099451.1">
    <property type="nucleotide sequence ID" value="XM_019243906.1"/>
</dbReference>
<accession>A0ABM1RKB3</accession>
<dbReference type="GeneID" id="104777888"/>
<reference evidence="9" key="2">
    <citation type="submission" date="2025-08" db="UniProtKB">
        <authorList>
            <consortium name="RefSeq"/>
        </authorList>
    </citation>
    <scope>IDENTIFICATION</scope>
    <source>
        <tissue evidence="9">Leaf</tissue>
    </source>
</reference>
<evidence type="ECO:0000256" key="7">
    <source>
        <dbReference type="SAM" id="Phobius"/>
    </source>
</evidence>
<dbReference type="InterPro" id="IPR001128">
    <property type="entry name" value="Cyt_P450"/>
</dbReference>
<evidence type="ECO:0000313" key="8">
    <source>
        <dbReference type="Proteomes" id="UP000694864"/>
    </source>
</evidence>
<dbReference type="SUPFAM" id="SSF48264">
    <property type="entry name" value="Cytochrome P450"/>
    <property type="match status" value="1"/>
</dbReference>
<evidence type="ECO:0000256" key="1">
    <source>
        <dbReference type="ARBA" id="ARBA00004167"/>
    </source>
</evidence>
<organism evidence="8 9">
    <name type="scientific">Camelina sativa</name>
    <name type="common">False flax</name>
    <name type="synonym">Myagrum sativum</name>
    <dbReference type="NCBI Taxonomy" id="90675"/>
    <lineage>
        <taxon>Eukaryota</taxon>
        <taxon>Viridiplantae</taxon>
        <taxon>Streptophyta</taxon>
        <taxon>Embryophyta</taxon>
        <taxon>Tracheophyta</taxon>
        <taxon>Spermatophyta</taxon>
        <taxon>Magnoliopsida</taxon>
        <taxon>eudicotyledons</taxon>
        <taxon>Gunneridae</taxon>
        <taxon>Pentapetalae</taxon>
        <taxon>rosids</taxon>
        <taxon>malvids</taxon>
        <taxon>Brassicales</taxon>
        <taxon>Brassicaceae</taxon>
        <taxon>Camelineae</taxon>
        <taxon>Camelina</taxon>
    </lineage>
</organism>
<gene>
    <name evidence="9" type="primary">LOC104777888</name>
</gene>
<evidence type="ECO:0000313" key="9">
    <source>
        <dbReference type="RefSeq" id="XP_019099451.1"/>
    </source>
</evidence>
<comment type="subcellular location">
    <subcellularLocation>
        <location evidence="1">Membrane</location>
        <topology evidence="1">Single-pass membrane protein</topology>
    </subcellularLocation>
</comment>
<comment type="similarity">
    <text evidence="2">Belongs to the cytochrome P450 family.</text>
</comment>
<keyword evidence="3 7" id="KW-0812">Transmembrane</keyword>
<dbReference type="PRINTS" id="PR00463">
    <property type="entry name" value="EP450I"/>
</dbReference>
<evidence type="ECO:0000256" key="5">
    <source>
        <dbReference type="ARBA" id="ARBA00023002"/>
    </source>
</evidence>
<dbReference type="InterPro" id="IPR036396">
    <property type="entry name" value="Cyt_P450_sf"/>
</dbReference>
<keyword evidence="4 7" id="KW-1133">Transmembrane helix</keyword>
<evidence type="ECO:0000256" key="3">
    <source>
        <dbReference type="ARBA" id="ARBA00022692"/>
    </source>
</evidence>
<evidence type="ECO:0000256" key="2">
    <source>
        <dbReference type="ARBA" id="ARBA00010617"/>
    </source>
</evidence>
<keyword evidence="6 7" id="KW-0472">Membrane</keyword>
<protein>
    <submittedName>
        <fullName evidence="9">Cytochrome P450 71B28-like isoform X1</fullName>
    </submittedName>
</protein>
<sequence length="152" mass="17385">MIDMMKKQEKDGDAFKFTTDHLKGMISDIFLAGVGASAATAVWAMTELIRNPKVMKKVQEEIQTTLGDKKERITEEDLNQLHYFKLMVREVFRLHPSAPLLLPRETLSHVKIQGYDIPAKIQIIINAYAIARDPKLWENPDEFNPDSFSTIP</sequence>
<evidence type="ECO:0000256" key="4">
    <source>
        <dbReference type="ARBA" id="ARBA00022989"/>
    </source>
</evidence>
<dbReference type="PANTHER" id="PTHR47956:SF50">
    <property type="entry name" value="BIFUNCTIONAL DIHYDROCAMALEXATE SYNTHASE_CAMALEXIN SYNTHASE-RELATED"/>
    <property type="match status" value="1"/>
</dbReference>
<keyword evidence="5" id="KW-0560">Oxidoreductase</keyword>
<dbReference type="Gene3D" id="1.10.630.10">
    <property type="entry name" value="Cytochrome P450"/>
    <property type="match status" value="1"/>
</dbReference>
<dbReference type="InterPro" id="IPR002401">
    <property type="entry name" value="Cyt_P450_E_grp-I"/>
</dbReference>
<keyword evidence="8" id="KW-1185">Reference proteome</keyword>
<proteinExistence type="inferred from homology"/>
<dbReference type="Pfam" id="PF00067">
    <property type="entry name" value="p450"/>
    <property type="match status" value="1"/>
</dbReference>
<dbReference type="Proteomes" id="UP000694864">
    <property type="component" value="Chromosome 3"/>
</dbReference>